<accession>A0A7W8YPN3</accession>
<dbReference type="Proteomes" id="UP000537718">
    <property type="component" value="Unassembled WGS sequence"/>
</dbReference>
<evidence type="ECO:0000313" key="2">
    <source>
        <dbReference type="Proteomes" id="UP000537718"/>
    </source>
</evidence>
<dbReference type="EMBL" id="JACHCF010000001">
    <property type="protein sequence ID" value="MBB5619490.1"/>
    <property type="molecule type" value="Genomic_DNA"/>
</dbReference>
<dbReference type="Pfam" id="PF14054">
    <property type="entry name" value="DUF4249"/>
    <property type="match status" value="1"/>
</dbReference>
<comment type="caution">
    <text evidence="1">The sequence shown here is derived from an EMBL/GenBank/DDBJ whole genome shotgun (WGS) entry which is preliminary data.</text>
</comment>
<dbReference type="PROSITE" id="PS51257">
    <property type="entry name" value="PROKAR_LIPOPROTEIN"/>
    <property type="match status" value="1"/>
</dbReference>
<dbReference type="InterPro" id="IPR025345">
    <property type="entry name" value="DUF4249"/>
</dbReference>
<gene>
    <name evidence="1" type="ORF">HDE69_000526</name>
</gene>
<name>A0A7W8YPN3_9SPHI</name>
<dbReference type="RefSeq" id="WP_260319706.1">
    <property type="nucleotide sequence ID" value="NZ_JACHCF010000001.1"/>
</dbReference>
<proteinExistence type="predicted"/>
<dbReference type="AlphaFoldDB" id="A0A7W8YPN3"/>
<sequence length="272" mass="30065">MMMYSNRNRKIKPAAGWLTGIAILSLFTACEKAIDLNLDNVKPVIVIDGGVNDLNEVQVVRISTTYSFTEANKFNGLAGAKVVLTGSDGTTVNYTEKTTGIYNSPKFKGKPGTTYKLTVNAQGKTYTATSTMPQKVILNLLTFKELTVANKTRKYVAVIYDDPPGIENWYHSIVRFKGKVEFDVATDDRFNDGNKVNDVIFYDLSKDMVPGDTVAVEFQCVDKAVHRYFFSLGQNLSETQPVSPANPPSNFDNNALGVFSAYTTSSRKALFR</sequence>
<organism evidence="1 2">
    <name type="scientific">Pedobacter cryoconitis</name>
    <dbReference type="NCBI Taxonomy" id="188932"/>
    <lineage>
        <taxon>Bacteria</taxon>
        <taxon>Pseudomonadati</taxon>
        <taxon>Bacteroidota</taxon>
        <taxon>Sphingobacteriia</taxon>
        <taxon>Sphingobacteriales</taxon>
        <taxon>Sphingobacteriaceae</taxon>
        <taxon>Pedobacter</taxon>
    </lineage>
</organism>
<reference evidence="1 2" key="1">
    <citation type="submission" date="2020-08" db="EMBL/GenBank/DDBJ databases">
        <title>Genomic Encyclopedia of Type Strains, Phase IV (KMG-V): Genome sequencing to study the core and pangenomes of soil and plant-associated prokaryotes.</title>
        <authorList>
            <person name="Whitman W."/>
        </authorList>
    </citation>
    <scope>NUCLEOTIDE SEQUENCE [LARGE SCALE GENOMIC DNA]</scope>
    <source>
        <strain evidence="1 2">MP7CTX6</strain>
    </source>
</reference>
<protein>
    <recommendedName>
        <fullName evidence="3">DUF4249 domain-containing protein</fullName>
    </recommendedName>
</protein>
<evidence type="ECO:0000313" key="1">
    <source>
        <dbReference type="EMBL" id="MBB5619490.1"/>
    </source>
</evidence>
<evidence type="ECO:0008006" key="3">
    <source>
        <dbReference type="Google" id="ProtNLM"/>
    </source>
</evidence>